<organism evidence="1 2">
    <name type="scientific">Methanothrix soehngenii (strain ATCC 5969 / DSM 3671 / JCM 10134 / NBRC 103675 / OCM 69 / GP-6)</name>
    <name type="common">Methanosaeta concilii</name>
    <dbReference type="NCBI Taxonomy" id="990316"/>
    <lineage>
        <taxon>Archaea</taxon>
        <taxon>Methanobacteriati</taxon>
        <taxon>Methanobacteriota</taxon>
        <taxon>Stenosarchaea group</taxon>
        <taxon>Methanomicrobia</taxon>
        <taxon>Methanotrichales</taxon>
        <taxon>Methanotrichaceae</taxon>
        <taxon>Methanothrix</taxon>
    </lineage>
</organism>
<gene>
    <name evidence="1" type="ordered locus">MCON_1427</name>
</gene>
<dbReference type="InParanoid" id="F4BSX9"/>
<keyword evidence="2" id="KW-1185">Reference proteome</keyword>
<reference evidence="1 2" key="1">
    <citation type="journal article" date="2011" name="J. Bacteriol.">
        <title>Complete genome sequence of Methanosaeta concilii, a specialist in aceticlastic methanogenesis.</title>
        <authorList>
            <person name="Barber R.D."/>
            <person name="Zhang L."/>
            <person name="Harnack M."/>
            <person name="Olson M.V."/>
            <person name="Kaul R."/>
            <person name="Ingram-Smith C."/>
            <person name="Smith K.S."/>
        </authorList>
    </citation>
    <scope>NUCLEOTIDE SEQUENCE [LARGE SCALE GENOMIC DNA]</scope>
    <source>
        <strain evidence="2">ATCC 5969 / DSM 3671 / JCM 10134 / NBRC 103675 / OCM 69 / GP-6</strain>
    </source>
</reference>
<proteinExistence type="predicted"/>
<dbReference type="EMBL" id="CP002565">
    <property type="protein sequence ID" value="AEB68089.1"/>
    <property type="molecule type" value="Genomic_DNA"/>
</dbReference>
<dbReference type="AlphaFoldDB" id="F4BSX9"/>
<dbReference type="KEGG" id="mcj:MCON_1427"/>
<accession>F4BSX9</accession>
<protein>
    <submittedName>
        <fullName evidence="1">Uncharacterized protein</fullName>
    </submittedName>
</protein>
<name>F4BSX9_METSG</name>
<sequence>MNPLATIINPMATAEILQNFSGHPAPMNCLEAGLTKLSTYTPLNTISKPAVITVISPLPVINAIAPPSINKSHPVAVAADLPLIIGAPN</sequence>
<evidence type="ECO:0000313" key="1">
    <source>
        <dbReference type="EMBL" id="AEB68089.1"/>
    </source>
</evidence>
<evidence type="ECO:0000313" key="2">
    <source>
        <dbReference type="Proteomes" id="UP000007807"/>
    </source>
</evidence>
<dbReference type="Proteomes" id="UP000007807">
    <property type="component" value="Chromosome"/>
</dbReference>
<dbReference type="HOGENOM" id="CLU_2447662_0_0_2"/>